<name>A0A3B0PYA1_MYCGL</name>
<feature type="transmembrane region" description="Helical" evidence="1">
    <location>
        <begin position="14"/>
        <end position="39"/>
    </location>
</feature>
<dbReference type="GeneID" id="93510572"/>
<protein>
    <submittedName>
        <fullName evidence="2">Hypothetical domain protein</fullName>
    </submittedName>
</protein>
<proteinExistence type="predicted"/>
<organism evidence="2 3">
    <name type="scientific">Mycoplasmoides gallisepticum</name>
    <name type="common">Mycoplasma gallisepticum</name>
    <dbReference type="NCBI Taxonomy" id="2096"/>
    <lineage>
        <taxon>Bacteria</taxon>
        <taxon>Bacillati</taxon>
        <taxon>Mycoplasmatota</taxon>
        <taxon>Mycoplasmoidales</taxon>
        <taxon>Mycoplasmoidaceae</taxon>
        <taxon>Mycoplasmoides</taxon>
    </lineage>
</organism>
<dbReference type="Proteomes" id="UP000260136">
    <property type="component" value="Chromosome"/>
</dbReference>
<dbReference type="RefSeq" id="WP_011113339.1">
    <property type="nucleotide sequence ID" value="NZ_CP070622.1"/>
</dbReference>
<evidence type="ECO:0000256" key="1">
    <source>
        <dbReference type="SAM" id="Phobius"/>
    </source>
</evidence>
<evidence type="ECO:0000313" key="2">
    <source>
        <dbReference type="EMBL" id="SYV93943.1"/>
    </source>
</evidence>
<keyword evidence="1" id="KW-0472">Membrane</keyword>
<reference evidence="3" key="1">
    <citation type="submission" date="2018-06" db="EMBL/GenBank/DDBJ databases">
        <authorList>
            <consortium name="Pathogen Informatics"/>
        </authorList>
    </citation>
    <scope>NUCLEOTIDE SEQUENCE [LARGE SCALE GENOMIC DNA]</scope>
    <source>
        <strain evidence="3">NCTC10115</strain>
    </source>
</reference>
<sequence>MKFTKIINITRRQLALFLVFLGTVVFASAGIISLMTYALSDQGFYFVI</sequence>
<dbReference type="EMBL" id="LS991952">
    <property type="protein sequence ID" value="SYV93943.1"/>
    <property type="molecule type" value="Genomic_DNA"/>
</dbReference>
<accession>A0A3B0PYA1</accession>
<evidence type="ECO:0000313" key="3">
    <source>
        <dbReference type="Proteomes" id="UP000260136"/>
    </source>
</evidence>
<keyword evidence="1" id="KW-0812">Transmembrane</keyword>
<keyword evidence="1" id="KW-1133">Transmembrane helix</keyword>
<gene>
    <name evidence="2" type="ORF">NCTC10115_00234</name>
</gene>
<dbReference type="AlphaFoldDB" id="A0A3B0PYA1"/>